<evidence type="ECO:0000313" key="1">
    <source>
        <dbReference type="EMBL" id="MDI9241569.1"/>
    </source>
</evidence>
<evidence type="ECO:0008006" key="3">
    <source>
        <dbReference type="Google" id="ProtNLM"/>
    </source>
</evidence>
<sequence>MSRTRIFSILVFAAALAVFGIYKYQEFKTTDQVGPRITMGQESITVSVNAGEEELLSGIQAVDKRDGDVSESLLIESMSNFIEKGRRKITVAAFDSGSHVTKASREIIYSDYQSPRFSLSAPLRFPIGTQDILSGMDVTDVLDGSLTDKIKISTDYSINTGTPGDYPMFFTVVNSAGDVVNLPVTVQIYDPAEERMKPQIELSEYLVYAAAGSPINPAAYVREITGEGASRENLLISQEIDYNTPGVYEVTYQVTGEGGTGMTRLIVVVSE</sequence>
<organism evidence="1 2">
    <name type="scientific">Fusibacillus kribbianus</name>
    <dbReference type="NCBI Taxonomy" id="3044208"/>
    <lineage>
        <taxon>Bacteria</taxon>
        <taxon>Bacillati</taxon>
        <taxon>Bacillota</taxon>
        <taxon>Clostridia</taxon>
        <taxon>Lachnospirales</taxon>
        <taxon>Lachnospiraceae</taxon>
        <taxon>Fusibacillus</taxon>
    </lineage>
</organism>
<evidence type="ECO:0000313" key="2">
    <source>
        <dbReference type="Proteomes" id="UP001300383"/>
    </source>
</evidence>
<gene>
    <name evidence="1" type="ORF">QJ036_03635</name>
</gene>
<proteinExistence type="predicted"/>
<dbReference type="InterPro" id="IPR013783">
    <property type="entry name" value="Ig-like_fold"/>
</dbReference>
<protein>
    <recommendedName>
        <fullName evidence="3">DUF5011 domain-containing protein</fullName>
    </recommendedName>
</protein>
<dbReference type="Gene3D" id="2.60.40.10">
    <property type="entry name" value="Immunoglobulins"/>
    <property type="match status" value="3"/>
</dbReference>
<accession>A0AAP4EWK2</accession>
<dbReference type="RefSeq" id="WP_283230076.1">
    <property type="nucleotide sequence ID" value="NZ_JASGBQ010000003.1"/>
</dbReference>
<dbReference type="EMBL" id="JASGBQ010000003">
    <property type="protein sequence ID" value="MDI9241569.1"/>
    <property type="molecule type" value="Genomic_DNA"/>
</dbReference>
<keyword evidence="2" id="KW-1185">Reference proteome</keyword>
<dbReference type="Proteomes" id="UP001300383">
    <property type="component" value="Unassembled WGS sequence"/>
</dbReference>
<reference evidence="1 2" key="1">
    <citation type="submission" date="2023-05" db="EMBL/GenBank/DDBJ databases">
        <title>[ruminococcus] sp. nov., isolated from a pig farm feces dump.</title>
        <authorList>
            <person name="Chang Y.-H."/>
        </authorList>
    </citation>
    <scope>NUCLEOTIDE SEQUENCE [LARGE SCALE GENOMIC DNA]</scope>
    <source>
        <strain evidence="1 2">YH-rum2234</strain>
    </source>
</reference>
<name>A0AAP4EWK2_9FIRM</name>
<dbReference type="AlphaFoldDB" id="A0AAP4EWK2"/>
<comment type="caution">
    <text evidence="1">The sequence shown here is derived from an EMBL/GenBank/DDBJ whole genome shotgun (WGS) entry which is preliminary data.</text>
</comment>